<name>A0ABQ4XEX6_9ASTR</name>
<comment type="caution">
    <text evidence="1">The sequence shown here is derived from an EMBL/GenBank/DDBJ whole genome shotgun (WGS) entry which is preliminary data.</text>
</comment>
<reference evidence="1" key="1">
    <citation type="journal article" date="2022" name="Int. J. Mol. Sci.">
        <title>Draft Genome of Tanacetum Coccineum: Genomic Comparison of Closely Related Tanacetum-Family Plants.</title>
        <authorList>
            <person name="Yamashiro T."/>
            <person name="Shiraishi A."/>
            <person name="Nakayama K."/>
            <person name="Satake H."/>
        </authorList>
    </citation>
    <scope>NUCLEOTIDE SEQUENCE</scope>
</reference>
<dbReference type="Proteomes" id="UP001151760">
    <property type="component" value="Unassembled WGS sequence"/>
</dbReference>
<evidence type="ECO:0000313" key="1">
    <source>
        <dbReference type="EMBL" id="GJS63829.1"/>
    </source>
</evidence>
<reference evidence="1" key="2">
    <citation type="submission" date="2022-01" db="EMBL/GenBank/DDBJ databases">
        <authorList>
            <person name="Yamashiro T."/>
            <person name="Shiraishi A."/>
            <person name="Satake H."/>
            <person name="Nakayama K."/>
        </authorList>
    </citation>
    <scope>NUCLEOTIDE SEQUENCE</scope>
</reference>
<dbReference type="EMBL" id="BQNB010009460">
    <property type="protein sequence ID" value="GJS63829.1"/>
    <property type="molecule type" value="Genomic_DNA"/>
</dbReference>
<protein>
    <submittedName>
        <fullName evidence="1">Uncharacterized protein</fullName>
    </submittedName>
</protein>
<organism evidence="1 2">
    <name type="scientific">Tanacetum coccineum</name>
    <dbReference type="NCBI Taxonomy" id="301880"/>
    <lineage>
        <taxon>Eukaryota</taxon>
        <taxon>Viridiplantae</taxon>
        <taxon>Streptophyta</taxon>
        <taxon>Embryophyta</taxon>
        <taxon>Tracheophyta</taxon>
        <taxon>Spermatophyta</taxon>
        <taxon>Magnoliopsida</taxon>
        <taxon>eudicotyledons</taxon>
        <taxon>Gunneridae</taxon>
        <taxon>Pentapetalae</taxon>
        <taxon>asterids</taxon>
        <taxon>campanulids</taxon>
        <taxon>Asterales</taxon>
        <taxon>Asteraceae</taxon>
        <taxon>Asteroideae</taxon>
        <taxon>Anthemideae</taxon>
        <taxon>Anthemidinae</taxon>
        <taxon>Tanacetum</taxon>
    </lineage>
</organism>
<proteinExistence type="predicted"/>
<keyword evidence="2" id="KW-1185">Reference proteome</keyword>
<evidence type="ECO:0000313" key="2">
    <source>
        <dbReference type="Proteomes" id="UP001151760"/>
    </source>
</evidence>
<sequence length="101" mass="11594">MNTRALSRKWAPKEEANRHVMQTGMAMTAILQERVPEGPNALLEIALTRRHDVPTLYFKSTDGVVDYPKWLIGWRDCISHKQLLCGKSDQVLHLYSFGRSL</sequence>
<accession>A0ABQ4XEX6</accession>
<gene>
    <name evidence="1" type="ORF">Tco_0678393</name>
</gene>